<dbReference type="InParanoid" id="A0A1V8SH52"/>
<comment type="caution">
    <text evidence="2">The sequence shown here is derived from an EMBL/GenBank/DDBJ whole genome shotgun (WGS) entry which is preliminary data.</text>
</comment>
<feature type="region of interest" description="Disordered" evidence="1">
    <location>
        <begin position="1"/>
        <end position="67"/>
    </location>
</feature>
<sequence length="317" mass="34389">MPPKKGTSAKKSKTDEAPGGKADDHPKTDAVAEIKAPTKSKKRKADTAPESQGARKSARGTKSAPTHAQLLSFLLSEDALKHSSPEDDTSDSKLRTYSLTALNPWEELLSAVILSRPISHRLGMRAIRTVLNGPYSFNSAKATQTAGAEKQHQALWDARTQHKDKTAKQIGGLADVILDKFASTSDKEGKSLAGVHDKGGDEMEEEMKILQSSIKGVGETGLNIFFRRVQWQWPSAYPNVDGKTADSLRKLGLPQDPSDLVELIKANWKAIKKVELAGADEEQRKRRAYVMVLERAVGTDLEGNIEAVVDAAAKVSA</sequence>
<name>A0A1V8SH52_9PEZI</name>
<proteinExistence type="predicted"/>
<evidence type="ECO:0000256" key="1">
    <source>
        <dbReference type="SAM" id="MobiDB-lite"/>
    </source>
</evidence>
<protein>
    <submittedName>
        <fullName evidence="2">Uncharacterized protein</fullName>
    </submittedName>
</protein>
<dbReference type="OrthoDB" id="4676at2759"/>
<gene>
    <name evidence="2" type="ORF">B0A48_15693</name>
</gene>
<evidence type="ECO:0000313" key="3">
    <source>
        <dbReference type="Proteomes" id="UP000192596"/>
    </source>
</evidence>
<organism evidence="2 3">
    <name type="scientific">Cryoendolithus antarcticus</name>
    <dbReference type="NCBI Taxonomy" id="1507870"/>
    <lineage>
        <taxon>Eukaryota</taxon>
        <taxon>Fungi</taxon>
        <taxon>Dikarya</taxon>
        <taxon>Ascomycota</taxon>
        <taxon>Pezizomycotina</taxon>
        <taxon>Dothideomycetes</taxon>
        <taxon>Dothideomycetidae</taxon>
        <taxon>Cladosporiales</taxon>
        <taxon>Cladosporiaceae</taxon>
        <taxon>Cryoendolithus</taxon>
    </lineage>
</organism>
<feature type="compositionally biased region" description="Basic and acidic residues" evidence="1">
    <location>
        <begin position="12"/>
        <end position="32"/>
    </location>
</feature>
<evidence type="ECO:0000313" key="2">
    <source>
        <dbReference type="EMBL" id="OQN98423.1"/>
    </source>
</evidence>
<dbReference type="Proteomes" id="UP000192596">
    <property type="component" value="Unassembled WGS sequence"/>
</dbReference>
<accession>A0A1V8SH52</accession>
<keyword evidence="3" id="KW-1185">Reference proteome</keyword>
<dbReference type="EMBL" id="NAJO01000046">
    <property type="protein sequence ID" value="OQN98423.1"/>
    <property type="molecule type" value="Genomic_DNA"/>
</dbReference>
<reference evidence="3" key="1">
    <citation type="submission" date="2017-03" db="EMBL/GenBank/DDBJ databases">
        <title>Genomes of endolithic fungi from Antarctica.</title>
        <authorList>
            <person name="Coleine C."/>
            <person name="Masonjones S."/>
            <person name="Stajich J.E."/>
        </authorList>
    </citation>
    <scope>NUCLEOTIDE SEQUENCE [LARGE SCALE GENOMIC DNA]</scope>
    <source>
        <strain evidence="3">CCFEE 5527</strain>
    </source>
</reference>
<dbReference type="AlphaFoldDB" id="A0A1V8SH52"/>